<organism evidence="1 2">
    <name type="scientific">Aspergillus glaucus CBS 516.65</name>
    <dbReference type="NCBI Taxonomy" id="1160497"/>
    <lineage>
        <taxon>Eukaryota</taxon>
        <taxon>Fungi</taxon>
        <taxon>Dikarya</taxon>
        <taxon>Ascomycota</taxon>
        <taxon>Pezizomycotina</taxon>
        <taxon>Eurotiomycetes</taxon>
        <taxon>Eurotiomycetidae</taxon>
        <taxon>Eurotiales</taxon>
        <taxon>Aspergillaceae</taxon>
        <taxon>Aspergillus</taxon>
        <taxon>Aspergillus subgen. Aspergillus</taxon>
    </lineage>
</organism>
<reference evidence="2" key="1">
    <citation type="journal article" date="2017" name="Genome Biol.">
        <title>Comparative genomics reveals high biological diversity and specific adaptations in the industrially and medically important fungal genus Aspergillus.</title>
        <authorList>
            <person name="de Vries R.P."/>
            <person name="Riley R."/>
            <person name="Wiebenga A."/>
            <person name="Aguilar-Osorio G."/>
            <person name="Amillis S."/>
            <person name="Uchima C.A."/>
            <person name="Anderluh G."/>
            <person name="Asadollahi M."/>
            <person name="Askin M."/>
            <person name="Barry K."/>
            <person name="Battaglia E."/>
            <person name="Bayram O."/>
            <person name="Benocci T."/>
            <person name="Braus-Stromeyer S.A."/>
            <person name="Caldana C."/>
            <person name="Canovas D."/>
            <person name="Cerqueira G.C."/>
            <person name="Chen F."/>
            <person name="Chen W."/>
            <person name="Choi C."/>
            <person name="Clum A."/>
            <person name="Dos Santos R.A."/>
            <person name="Damasio A.R."/>
            <person name="Diallinas G."/>
            <person name="Emri T."/>
            <person name="Fekete E."/>
            <person name="Flipphi M."/>
            <person name="Freyberg S."/>
            <person name="Gallo A."/>
            <person name="Gournas C."/>
            <person name="Habgood R."/>
            <person name="Hainaut M."/>
            <person name="Harispe M.L."/>
            <person name="Henrissat B."/>
            <person name="Hilden K.S."/>
            <person name="Hope R."/>
            <person name="Hossain A."/>
            <person name="Karabika E."/>
            <person name="Karaffa L."/>
            <person name="Karanyi Z."/>
            <person name="Krasevec N."/>
            <person name="Kuo A."/>
            <person name="Kusch H."/>
            <person name="LaButti K."/>
            <person name="Lagendijk E.L."/>
            <person name="Lapidus A."/>
            <person name="Levasseur A."/>
            <person name="Lindquist E."/>
            <person name="Lipzen A."/>
            <person name="Logrieco A.F."/>
            <person name="MacCabe A."/>
            <person name="Maekelae M.R."/>
            <person name="Malavazi I."/>
            <person name="Melin P."/>
            <person name="Meyer V."/>
            <person name="Mielnichuk N."/>
            <person name="Miskei M."/>
            <person name="Molnar A.P."/>
            <person name="Mule G."/>
            <person name="Ngan C.Y."/>
            <person name="Orejas M."/>
            <person name="Orosz E."/>
            <person name="Ouedraogo J.P."/>
            <person name="Overkamp K.M."/>
            <person name="Park H.-S."/>
            <person name="Perrone G."/>
            <person name="Piumi F."/>
            <person name="Punt P.J."/>
            <person name="Ram A.F."/>
            <person name="Ramon A."/>
            <person name="Rauscher S."/>
            <person name="Record E."/>
            <person name="Riano-Pachon D.M."/>
            <person name="Robert V."/>
            <person name="Roehrig J."/>
            <person name="Ruller R."/>
            <person name="Salamov A."/>
            <person name="Salih N.S."/>
            <person name="Samson R.A."/>
            <person name="Sandor E."/>
            <person name="Sanguinetti M."/>
            <person name="Schuetze T."/>
            <person name="Sepcic K."/>
            <person name="Shelest E."/>
            <person name="Sherlock G."/>
            <person name="Sophianopoulou V."/>
            <person name="Squina F.M."/>
            <person name="Sun H."/>
            <person name="Susca A."/>
            <person name="Todd R.B."/>
            <person name="Tsang A."/>
            <person name="Unkles S.E."/>
            <person name="van de Wiele N."/>
            <person name="van Rossen-Uffink D."/>
            <person name="Oliveira J.V."/>
            <person name="Vesth T.C."/>
            <person name="Visser J."/>
            <person name="Yu J.-H."/>
            <person name="Zhou M."/>
            <person name="Andersen M.R."/>
            <person name="Archer D.B."/>
            <person name="Baker S.E."/>
            <person name="Benoit I."/>
            <person name="Brakhage A.A."/>
            <person name="Braus G.H."/>
            <person name="Fischer R."/>
            <person name="Frisvad J.C."/>
            <person name="Goldman G.H."/>
            <person name="Houbraken J."/>
            <person name="Oakley B."/>
            <person name="Pocsi I."/>
            <person name="Scazzocchio C."/>
            <person name="Seiboth B."/>
            <person name="vanKuyk P.A."/>
            <person name="Wortman J."/>
            <person name="Dyer P.S."/>
            <person name="Grigoriev I.V."/>
        </authorList>
    </citation>
    <scope>NUCLEOTIDE SEQUENCE [LARGE SCALE GENOMIC DNA]</scope>
    <source>
        <strain evidence="2">CBS 516.65</strain>
    </source>
</reference>
<dbReference type="Proteomes" id="UP000184300">
    <property type="component" value="Unassembled WGS sequence"/>
</dbReference>
<dbReference type="EMBL" id="KV878891">
    <property type="protein sequence ID" value="OJJ86930.1"/>
    <property type="molecule type" value="Genomic_DNA"/>
</dbReference>
<name>A0A1L9VSQ7_ASPGL</name>
<dbReference type="GeneID" id="34455836"/>
<keyword evidence="2" id="KW-1185">Reference proteome</keyword>
<gene>
    <name evidence="1" type="ORF">ASPGLDRAFT_1104747</name>
</gene>
<evidence type="ECO:0000313" key="1">
    <source>
        <dbReference type="EMBL" id="OJJ86930.1"/>
    </source>
</evidence>
<evidence type="ECO:0000313" key="2">
    <source>
        <dbReference type="Proteomes" id="UP000184300"/>
    </source>
</evidence>
<dbReference type="RefSeq" id="XP_022403619.1">
    <property type="nucleotide sequence ID" value="XM_022539575.1"/>
</dbReference>
<dbReference type="OrthoDB" id="10410074at2759"/>
<proteinExistence type="predicted"/>
<accession>A0A1L9VSQ7</accession>
<dbReference type="AlphaFoldDB" id="A0A1L9VSQ7"/>
<protein>
    <submittedName>
        <fullName evidence="1">Uncharacterized protein</fullName>
    </submittedName>
</protein>
<sequence>MRKRCVWAITGEMGRGVHHYRPYYRWLTIQNHHHMPILLFLLLYNNNLRILSLIVIHQLYPHFLVIILLRLPSTTTRTEFYVVRWAVPRHPYSQSPPILSHGTSTTSPYSTALLWPALRSIDIRKKHPACHFNSGLDFHPSRNNNRIAVPILERC</sequence>
<dbReference type="VEuPathDB" id="FungiDB:ASPGLDRAFT_1104747"/>